<keyword evidence="2 5" id="KW-0245">EGF-like domain</keyword>
<dbReference type="GeneTree" id="ENSGT00940000162302"/>
<keyword evidence="6" id="KW-0732">Signal</keyword>
<feature type="signal peptide" evidence="6">
    <location>
        <begin position="1"/>
        <end position="25"/>
    </location>
</feature>
<evidence type="ECO:0000256" key="4">
    <source>
        <dbReference type="ARBA" id="ARBA00023180"/>
    </source>
</evidence>
<reference evidence="8" key="1">
    <citation type="submission" date="2025-08" db="UniProtKB">
        <authorList>
            <consortium name="Ensembl"/>
        </authorList>
    </citation>
    <scope>IDENTIFICATION</scope>
</reference>
<evidence type="ECO:0000256" key="5">
    <source>
        <dbReference type="PROSITE-ProRule" id="PRU00076"/>
    </source>
</evidence>
<dbReference type="CDD" id="cd00054">
    <property type="entry name" value="EGF_CA"/>
    <property type="match status" value="1"/>
</dbReference>
<name>A0A8C6AF81_MONMO</name>
<evidence type="ECO:0000256" key="2">
    <source>
        <dbReference type="ARBA" id="ARBA00022536"/>
    </source>
</evidence>
<feature type="disulfide bond" evidence="5">
    <location>
        <begin position="105"/>
        <end position="114"/>
    </location>
</feature>
<feature type="chain" id="PRO_5034005449" description="EGF-like domain-containing protein" evidence="6">
    <location>
        <begin position="26"/>
        <end position="249"/>
    </location>
</feature>
<accession>A0A8C6AF81</accession>
<keyword evidence="3 5" id="KW-1015">Disulfide bond</keyword>
<dbReference type="InterPro" id="IPR019011">
    <property type="entry name" value="Cryptic/Cripto_CFC-dom"/>
</dbReference>
<dbReference type="Pfam" id="PF09443">
    <property type="entry name" value="CFC"/>
    <property type="match status" value="1"/>
</dbReference>
<dbReference type="Gene3D" id="2.10.25.10">
    <property type="entry name" value="Laminin"/>
    <property type="match status" value="1"/>
</dbReference>
<evidence type="ECO:0000313" key="9">
    <source>
        <dbReference type="Proteomes" id="UP000694561"/>
    </source>
</evidence>
<evidence type="ECO:0000256" key="1">
    <source>
        <dbReference type="ARBA" id="ARBA00007384"/>
    </source>
</evidence>
<protein>
    <recommendedName>
        <fullName evidence="7">EGF-like domain-containing protein</fullName>
    </recommendedName>
</protein>
<dbReference type="InterPro" id="IPR000742">
    <property type="entry name" value="EGF"/>
</dbReference>
<dbReference type="PROSITE" id="PS00022">
    <property type="entry name" value="EGF_1"/>
    <property type="match status" value="1"/>
</dbReference>
<comment type="caution">
    <text evidence="5">Lacks conserved residue(s) required for the propagation of feature annotation.</text>
</comment>
<dbReference type="AlphaFoldDB" id="A0A8C6AF81"/>
<sequence>ITFFKYSRLLFMISLALQIIHVGNSYQREKYKGSREGINSATAQKLQQKTLDWTLNNFREENDSAEGWRPQGSLPYSRTFRERAPPRPRCCRNGGTCVLGSFCVCPAHFTGRYCEHDQRHSECGALGHGAWTFRGCRLCRCVFAALHCLPLQTPGRCEPSWWGSLGGAPSGGTHLMNAQPPSSATWISSLVTLFVKVQPFNPTAAPPSQPALPGTRSVCGGECDYSTISFPSLPLLLGSLFAGPVPLIH</sequence>
<keyword evidence="4" id="KW-0325">Glycoprotein</keyword>
<comment type="similarity">
    <text evidence="1">Belongs to the EGF-CFC (Cripto-1/FRL1/Cryptic) family.</text>
</comment>
<dbReference type="PROSITE" id="PS50026">
    <property type="entry name" value="EGF_3"/>
    <property type="match status" value="1"/>
</dbReference>
<evidence type="ECO:0000256" key="3">
    <source>
        <dbReference type="ARBA" id="ARBA00023157"/>
    </source>
</evidence>
<dbReference type="FunFam" id="2.10.25.10:FF:000421">
    <property type="entry name" value="Teratocarcinoma-derived growth factor"/>
    <property type="match status" value="1"/>
</dbReference>
<evidence type="ECO:0000256" key="6">
    <source>
        <dbReference type="SAM" id="SignalP"/>
    </source>
</evidence>
<keyword evidence="9" id="KW-1185">Reference proteome</keyword>
<dbReference type="GO" id="GO:0007165">
    <property type="term" value="P:signal transduction"/>
    <property type="evidence" value="ECO:0007669"/>
    <property type="project" value="UniProtKB-ARBA"/>
</dbReference>
<evidence type="ECO:0000259" key="7">
    <source>
        <dbReference type="PROSITE" id="PS50026"/>
    </source>
</evidence>
<proteinExistence type="inferred from homology"/>
<organism evidence="8 9">
    <name type="scientific">Monodon monoceros</name>
    <name type="common">Narwhal</name>
    <name type="synonym">Ceratodon monodon</name>
    <dbReference type="NCBI Taxonomy" id="40151"/>
    <lineage>
        <taxon>Eukaryota</taxon>
        <taxon>Metazoa</taxon>
        <taxon>Chordata</taxon>
        <taxon>Craniata</taxon>
        <taxon>Vertebrata</taxon>
        <taxon>Euteleostomi</taxon>
        <taxon>Mammalia</taxon>
        <taxon>Eutheria</taxon>
        <taxon>Laurasiatheria</taxon>
        <taxon>Artiodactyla</taxon>
        <taxon>Whippomorpha</taxon>
        <taxon>Cetacea</taxon>
        <taxon>Odontoceti</taxon>
        <taxon>Monodontidae</taxon>
        <taxon>Monodon</taxon>
    </lineage>
</organism>
<evidence type="ECO:0000313" key="8">
    <source>
        <dbReference type="Ensembl" id="ENSMMNP00015000122.1"/>
    </source>
</evidence>
<dbReference type="Proteomes" id="UP000694561">
    <property type="component" value="Unplaced"/>
</dbReference>
<reference evidence="8" key="2">
    <citation type="submission" date="2025-09" db="UniProtKB">
        <authorList>
            <consortium name="Ensembl"/>
        </authorList>
    </citation>
    <scope>IDENTIFICATION</scope>
</reference>
<dbReference type="Ensembl" id="ENSMMNT00015000143.1">
    <property type="protein sequence ID" value="ENSMMNP00015000122.1"/>
    <property type="gene ID" value="ENSMMNG00015000128.1"/>
</dbReference>
<feature type="domain" description="EGF-like" evidence="7">
    <location>
        <begin position="86"/>
        <end position="115"/>
    </location>
</feature>
<dbReference type="SUPFAM" id="SSF57196">
    <property type="entry name" value="EGF/Laminin"/>
    <property type="match status" value="2"/>
</dbReference>